<evidence type="ECO:0000256" key="3">
    <source>
        <dbReference type="ARBA" id="ARBA00023125"/>
    </source>
</evidence>
<feature type="region of interest" description="Disordered" evidence="7">
    <location>
        <begin position="237"/>
        <end position="265"/>
    </location>
</feature>
<organism evidence="9 10">
    <name type="scientific">Acrobeloides nanus</name>
    <dbReference type="NCBI Taxonomy" id="290746"/>
    <lineage>
        <taxon>Eukaryota</taxon>
        <taxon>Metazoa</taxon>
        <taxon>Ecdysozoa</taxon>
        <taxon>Nematoda</taxon>
        <taxon>Chromadorea</taxon>
        <taxon>Rhabditida</taxon>
        <taxon>Tylenchina</taxon>
        <taxon>Cephalobomorpha</taxon>
        <taxon>Cephaloboidea</taxon>
        <taxon>Cephalobidae</taxon>
        <taxon>Acrobeloides</taxon>
    </lineage>
</organism>
<keyword evidence="2" id="KW-0805">Transcription regulation</keyword>
<dbReference type="CDD" id="cd00182">
    <property type="entry name" value="T-box"/>
    <property type="match status" value="1"/>
</dbReference>
<comment type="caution">
    <text evidence="6">Lacks conserved residue(s) required for the propagation of feature annotation.</text>
</comment>
<dbReference type="PROSITE" id="PS01283">
    <property type="entry name" value="TBOX_1"/>
    <property type="match status" value="1"/>
</dbReference>
<dbReference type="SMART" id="SM00425">
    <property type="entry name" value="TBOX"/>
    <property type="match status" value="1"/>
</dbReference>
<evidence type="ECO:0000256" key="6">
    <source>
        <dbReference type="PROSITE-ProRule" id="PRU00201"/>
    </source>
</evidence>
<dbReference type="GO" id="GO:0045893">
    <property type="term" value="P:positive regulation of DNA-templated transcription"/>
    <property type="evidence" value="ECO:0007669"/>
    <property type="project" value="InterPro"/>
</dbReference>
<dbReference type="InterPro" id="IPR018186">
    <property type="entry name" value="TF_T-box_CS"/>
</dbReference>
<evidence type="ECO:0000256" key="1">
    <source>
        <dbReference type="ARBA" id="ARBA00004123"/>
    </source>
</evidence>
<dbReference type="PRINTS" id="PR00937">
    <property type="entry name" value="TBOX"/>
</dbReference>
<dbReference type="Pfam" id="PF00907">
    <property type="entry name" value="T-box"/>
    <property type="match status" value="1"/>
</dbReference>
<dbReference type="InterPro" id="IPR046360">
    <property type="entry name" value="T-box_DNA-bd"/>
</dbReference>
<dbReference type="GO" id="GO:0000981">
    <property type="term" value="F:DNA-binding transcription factor activity, RNA polymerase II-specific"/>
    <property type="evidence" value="ECO:0007669"/>
    <property type="project" value="TreeGrafter"/>
</dbReference>
<feature type="region of interest" description="Disordered" evidence="7">
    <location>
        <begin position="1"/>
        <end position="25"/>
    </location>
</feature>
<reference evidence="10" key="1">
    <citation type="submission" date="2022-11" db="UniProtKB">
        <authorList>
            <consortium name="WormBaseParasite"/>
        </authorList>
    </citation>
    <scope>IDENTIFICATION</scope>
</reference>
<dbReference type="Proteomes" id="UP000887540">
    <property type="component" value="Unplaced"/>
</dbReference>
<dbReference type="Gene3D" id="2.60.40.820">
    <property type="entry name" value="Transcription factor, T-box"/>
    <property type="match status" value="1"/>
</dbReference>
<dbReference type="PANTHER" id="PTHR11267">
    <property type="entry name" value="T-BOX PROTEIN-RELATED"/>
    <property type="match status" value="1"/>
</dbReference>
<name>A0A914D3S4_9BILA</name>
<dbReference type="GO" id="GO:0000978">
    <property type="term" value="F:RNA polymerase II cis-regulatory region sequence-specific DNA binding"/>
    <property type="evidence" value="ECO:0007669"/>
    <property type="project" value="InterPro"/>
</dbReference>
<dbReference type="AlphaFoldDB" id="A0A914D3S4"/>
<sequence>MSCTTELGHNMPVMKSKDGTAVTEDPTPVDPTHFSIQPNLSLNQAFPIKTEEIDDRIKFRLTNEALWDNFHKHTTEMIVTKAGRKMFPKFEFTIDGLDPKGWYGIYLTMVPKDQNRYKFQAGEWSAVGQADVRPPAMPVIHENGFIVGNVWMSNPICYDRIKLTNLPQSDQTNKYLISLASMHKYQPTISVYLMNQSPHYHYKLVATWAPKTAEFIAVTAYQNQNVTKLKINNNPFAKGKKGFREGSIRKRSHSSSPDPDEKDPKRLALVTDIRKPIYPLSAHLPHWNNFAALHAAGFSGLYHAGMSPAVPQLPTSVAPMVPTSMAPYWHFYNPMLAAVTHPSSMSMSI</sequence>
<keyword evidence="9" id="KW-1185">Reference proteome</keyword>
<keyword evidence="3 6" id="KW-0238">DNA-binding</keyword>
<dbReference type="PROSITE" id="PS50252">
    <property type="entry name" value="TBOX_3"/>
    <property type="match status" value="1"/>
</dbReference>
<dbReference type="WBParaSite" id="ACRNAN_scaffold17340.g30323.t2">
    <property type="protein sequence ID" value="ACRNAN_scaffold17340.g30323.t2"/>
    <property type="gene ID" value="ACRNAN_scaffold17340.g30323"/>
</dbReference>
<dbReference type="GO" id="GO:0000785">
    <property type="term" value="C:chromatin"/>
    <property type="evidence" value="ECO:0007669"/>
    <property type="project" value="TreeGrafter"/>
</dbReference>
<dbReference type="GO" id="GO:0001708">
    <property type="term" value="P:cell fate specification"/>
    <property type="evidence" value="ECO:0007669"/>
    <property type="project" value="TreeGrafter"/>
</dbReference>
<proteinExistence type="predicted"/>
<comment type="subcellular location">
    <subcellularLocation>
        <location evidence="1 6">Nucleus</location>
    </subcellularLocation>
</comment>
<protein>
    <submittedName>
        <fullName evidence="10">T-box domain-containing protein</fullName>
    </submittedName>
</protein>
<dbReference type="SUPFAM" id="SSF49417">
    <property type="entry name" value="p53-like transcription factors"/>
    <property type="match status" value="1"/>
</dbReference>
<evidence type="ECO:0000256" key="2">
    <source>
        <dbReference type="ARBA" id="ARBA00023015"/>
    </source>
</evidence>
<dbReference type="InterPro" id="IPR008967">
    <property type="entry name" value="p53-like_TF_DNA-bd_sf"/>
</dbReference>
<evidence type="ECO:0000313" key="9">
    <source>
        <dbReference type="Proteomes" id="UP000887540"/>
    </source>
</evidence>
<evidence type="ECO:0000259" key="8">
    <source>
        <dbReference type="PROSITE" id="PS50252"/>
    </source>
</evidence>
<dbReference type="InterPro" id="IPR001699">
    <property type="entry name" value="TF_T-box"/>
</dbReference>
<dbReference type="GO" id="GO:0005634">
    <property type="term" value="C:nucleus"/>
    <property type="evidence" value="ECO:0007669"/>
    <property type="project" value="UniProtKB-SubCell"/>
</dbReference>
<keyword evidence="4" id="KW-0804">Transcription</keyword>
<evidence type="ECO:0000256" key="4">
    <source>
        <dbReference type="ARBA" id="ARBA00023163"/>
    </source>
</evidence>
<keyword evidence="5 6" id="KW-0539">Nucleus</keyword>
<dbReference type="PANTHER" id="PTHR11267:SF170">
    <property type="entry name" value="T-BOX PROTEIN 33-RELATED"/>
    <property type="match status" value="1"/>
</dbReference>
<evidence type="ECO:0000256" key="5">
    <source>
        <dbReference type="ARBA" id="ARBA00023242"/>
    </source>
</evidence>
<feature type="domain" description="T-box" evidence="8">
    <location>
        <begin position="61"/>
        <end position="242"/>
    </location>
</feature>
<evidence type="ECO:0000313" key="10">
    <source>
        <dbReference type="WBParaSite" id="ACRNAN_scaffold17340.g30323.t2"/>
    </source>
</evidence>
<evidence type="ECO:0000256" key="7">
    <source>
        <dbReference type="SAM" id="MobiDB-lite"/>
    </source>
</evidence>
<accession>A0A914D3S4</accession>
<dbReference type="InterPro" id="IPR036960">
    <property type="entry name" value="T-box_sf"/>
</dbReference>